<dbReference type="RefSeq" id="YP_009269399.1">
    <property type="nucleotide sequence ID" value="NC_030698.1"/>
</dbReference>
<dbReference type="Proteomes" id="UP000202160">
    <property type="component" value="Segment"/>
</dbReference>
<gene>
    <name evidence="1" type="primary">101</name>
    <name evidence="1" type="ORF">PBI_SOUPS_101</name>
</gene>
<accession>A0A160DG44</accession>
<evidence type="ECO:0000313" key="1">
    <source>
        <dbReference type="EMBL" id="ANA87036.1"/>
    </source>
</evidence>
<dbReference type="GeneID" id="28378753"/>
<organism evidence="1 2">
    <name type="scientific">Gordonia phage Soups</name>
    <dbReference type="NCBI Taxonomy" id="1838079"/>
    <lineage>
        <taxon>Viruses</taxon>
        <taxon>Duplodnaviria</taxon>
        <taxon>Heunggongvirae</taxon>
        <taxon>Uroviricota</taxon>
        <taxon>Caudoviricetes</taxon>
        <taxon>Soupsvirus</taxon>
        <taxon>Soupsvirus soups</taxon>
    </lineage>
</organism>
<sequence>MRYTTCDTCTNALVNDDWTSYDLDEERVQAFAEGTGYLVGAGEYDPAGYWECDACSQVCIGTGHIMEEV</sequence>
<dbReference type="KEGG" id="vg:28378753"/>
<keyword evidence="2" id="KW-1185">Reference proteome</keyword>
<protein>
    <submittedName>
        <fullName evidence="1">Uncharacterized protein</fullName>
    </submittedName>
</protein>
<proteinExistence type="predicted"/>
<dbReference type="EMBL" id="KU998249">
    <property type="protein sequence ID" value="ANA87036.1"/>
    <property type="molecule type" value="Genomic_DNA"/>
</dbReference>
<reference evidence="1 2" key="1">
    <citation type="submission" date="2016-03" db="EMBL/GenBank/DDBJ databases">
        <authorList>
            <person name="Montgomery M.T."/>
            <person name="Guerrero C.A."/>
            <person name="Mavrich T.N."/>
            <person name="Pope W.H."/>
            <person name="Garlena R.A."/>
            <person name="Russell D.A."/>
            <person name="Jacobs-Sera D."/>
            <person name="Hendrix R.W."/>
            <person name="Hatfull G.F."/>
        </authorList>
    </citation>
    <scope>NUCLEOTIDE SEQUENCE [LARGE SCALE GENOMIC DNA]</scope>
</reference>
<evidence type="ECO:0000313" key="2">
    <source>
        <dbReference type="Proteomes" id="UP000202160"/>
    </source>
</evidence>
<dbReference type="OrthoDB" id="21727at10239"/>
<name>A0A160DG44_9CAUD</name>